<dbReference type="RefSeq" id="WP_248207337.1">
    <property type="nucleotide sequence ID" value="NZ_JALNMH010000005.1"/>
</dbReference>
<name>A0ABT0GGU9_9GAMM</name>
<proteinExistence type="predicted"/>
<evidence type="ECO:0000313" key="2">
    <source>
        <dbReference type="Proteomes" id="UP001431449"/>
    </source>
</evidence>
<keyword evidence="2" id="KW-1185">Reference proteome</keyword>
<accession>A0ABT0GGU9</accession>
<sequence length="284" mass="30451">MSTSLTCFGALALELGPEQRGARSVLERAEAERLAGFMARDLARLLPGVEALDGVFAAALFDPAEMLRPGWPVHAALGGLAEAAQGARGGRVIAFGASDGRMPVPELQPDPRLEGGLLRLLPFALVGESEAVREVGRQMEERLLENGMAQAHTALEAQSGFGVALEHARFMSLHDLCALTAAQYQHAGLEGHWRLIEAALLAPESREWLELPNGLAALHMGGQVRLAEAEASAWRALKAEGSYEDYRLALRQLIAILGAHGIAVERLPLQPGDSARELLEPTRQ</sequence>
<organism evidence="1 2">
    <name type="scientific">Pseudomarimonas salicorniae</name>
    <dbReference type="NCBI Taxonomy" id="2933270"/>
    <lineage>
        <taxon>Bacteria</taxon>
        <taxon>Pseudomonadati</taxon>
        <taxon>Pseudomonadota</taxon>
        <taxon>Gammaproteobacteria</taxon>
        <taxon>Lysobacterales</taxon>
        <taxon>Lysobacteraceae</taxon>
        <taxon>Pseudomarimonas</taxon>
    </lineage>
</organism>
<comment type="caution">
    <text evidence="1">The sequence shown here is derived from an EMBL/GenBank/DDBJ whole genome shotgun (WGS) entry which is preliminary data.</text>
</comment>
<dbReference type="EMBL" id="JALNMH010000005">
    <property type="protein sequence ID" value="MCK7593582.1"/>
    <property type="molecule type" value="Genomic_DNA"/>
</dbReference>
<protein>
    <submittedName>
        <fullName evidence="1">Uncharacterized protein</fullName>
    </submittedName>
</protein>
<evidence type="ECO:0000313" key="1">
    <source>
        <dbReference type="EMBL" id="MCK7593582.1"/>
    </source>
</evidence>
<gene>
    <name evidence="1" type="ORF">M0G41_07865</name>
</gene>
<dbReference type="Proteomes" id="UP001431449">
    <property type="component" value="Unassembled WGS sequence"/>
</dbReference>
<reference evidence="1" key="1">
    <citation type="submission" date="2022-04" db="EMBL/GenBank/DDBJ databases">
        <title>Lysobacter sp. CAU 1642 isolated from sea sand.</title>
        <authorList>
            <person name="Kim W."/>
        </authorList>
    </citation>
    <scope>NUCLEOTIDE SEQUENCE</scope>
    <source>
        <strain evidence="1">CAU 1642</strain>
    </source>
</reference>